<evidence type="ECO:0000313" key="1">
    <source>
        <dbReference type="EMBL" id="QSR86110.1"/>
    </source>
</evidence>
<protein>
    <recommendedName>
        <fullName evidence="3">Phage protein</fullName>
    </recommendedName>
</protein>
<gene>
    <name evidence="1" type="ORF">EM20IM_06240</name>
</gene>
<organism evidence="1 2">
    <name type="scientific">Candidatus Methylacidiphilum infernorum</name>
    <dbReference type="NCBI Taxonomy" id="511746"/>
    <lineage>
        <taxon>Bacteria</taxon>
        <taxon>Pseudomonadati</taxon>
        <taxon>Verrucomicrobiota</taxon>
        <taxon>Methylacidiphilae</taxon>
        <taxon>Methylacidiphilales</taxon>
        <taxon>Methylacidiphilaceae</taxon>
        <taxon>Methylacidiphilum (ex Ratnadevi et al. 2023)</taxon>
    </lineage>
</organism>
<evidence type="ECO:0008006" key="3">
    <source>
        <dbReference type="Google" id="ProtNLM"/>
    </source>
</evidence>
<name>A0ABX7PTI2_9BACT</name>
<evidence type="ECO:0000313" key="2">
    <source>
        <dbReference type="Proteomes" id="UP000663088"/>
    </source>
</evidence>
<dbReference type="EMBL" id="CP065956">
    <property type="protein sequence ID" value="QSR86110.1"/>
    <property type="molecule type" value="Genomic_DNA"/>
</dbReference>
<sequence>MADIKEEKVPDSSPTGRRTGYVKIYNGTDSTLNFYYHGKNYSLLPNQSIKASEHMAKLIFAWEPTCTEDFQTSMRLLGITDERKYYRDIMPKIQITPIVAKEE</sequence>
<dbReference type="RefSeq" id="WP_206844407.1">
    <property type="nucleotide sequence ID" value="NZ_CP065956.1"/>
</dbReference>
<proteinExistence type="predicted"/>
<dbReference type="Proteomes" id="UP000663088">
    <property type="component" value="Chromosome"/>
</dbReference>
<accession>A0ABX7PTI2</accession>
<keyword evidence="2" id="KW-1185">Reference proteome</keyword>
<reference evidence="1 2" key="1">
    <citation type="submission" date="2020-12" db="EMBL/GenBank/DDBJ databases">
        <authorList>
            <person name="Awala S.I."/>
            <person name="Gwak J.-H."/>
            <person name="Kim S.-J."/>
            <person name="Rhee S.-K."/>
        </authorList>
    </citation>
    <scope>NUCLEOTIDE SEQUENCE [LARGE SCALE GENOMIC DNA]</scope>
    <source>
        <strain evidence="1 2">IT5</strain>
    </source>
</reference>